<dbReference type="PIRSF" id="PIRSF000862">
    <property type="entry name" value="Steryl_ester_lip"/>
    <property type="match status" value="1"/>
</dbReference>
<protein>
    <recommendedName>
        <fullName evidence="2">Lipase</fullName>
    </recommendedName>
</protein>
<dbReference type="SUPFAM" id="SSF53474">
    <property type="entry name" value="alpha/beta-Hydrolases"/>
    <property type="match status" value="1"/>
</dbReference>
<accession>A0ABM1MU07</accession>
<dbReference type="InterPro" id="IPR025483">
    <property type="entry name" value="Lipase_euk"/>
</dbReference>
<reference evidence="6" key="1">
    <citation type="submission" date="2025-08" db="UniProtKB">
        <authorList>
            <consortium name="RefSeq"/>
        </authorList>
    </citation>
    <scope>IDENTIFICATION</scope>
    <source>
        <tissue evidence="6">Whole Larva</tissue>
    </source>
</reference>
<evidence type="ECO:0000259" key="4">
    <source>
        <dbReference type="Pfam" id="PF04083"/>
    </source>
</evidence>
<dbReference type="PANTHER" id="PTHR11005">
    <property type="entry name" value="LYSOSOMAL ACID LIPASE-RELATED"/>
    <property type="match status" value="1"/>
</dbReference>
<dbReference type="InterPro" id="IPR029058">
    <property type="entry name" value="AB_hydrolase_fold"/>
</dbReference>
<dbReference type="InterPro" id="IPR006693">
    <property type="entry name" value="AB_hydrolase_lipase"/>
</dbReference>
<evidence type="ECO:0000256" key="3">
    <source>
        <dbReference type="SAM" id="SignalP"/>
    </source>
</evidence>
<gene>
    <name evidence="6" type="primary">LOC108563784</name>
</gene>
<keyword evidence="3" id="KW-0732">Signal</keyword>
<keyword evidence="2" id="KW-0442">Lipid degradation</keyword>
<evidence type="ECO:0000256" key="1">
    <source>
        <dbReference type="ARBA" id="ARBA00010701"/>
    </source>
</evidence>
<proteinExistence type="inferred from homology"/>
<feature type="chain" id="PRO_5046218556" description="Lipase" evidence="3">
    <location>
        <begin position="18"/>
        <end position="398"/>
    </location>
</feature>
<keyword evidence="2" id="KW-0378">Hydrolase</keyword>
<sequence>MSMFVFLFGLWTLSVEGLRNNVCNRWSDYSNKDFSPFCFYNPDVGANSIQLAERYNYQIQTHKVITEDGYILTVYRIANSTTSFGIGLQPVFLLHGTISSSEIWMQNGLESIPFVLANIGFDVWLGNTRGNYNSPSHADANITPMEYWNNTFDDLVKDVPAVLDYIAENTNKAGEIVYIGHSAGALEAVAYASDRPEHAKKNLKAIIGIAPAVYLPKEQFMVNLVRLILRFNLVKFDIKSNVFHEICTTNVVTISLCRTFVYLLFGNSRIDDPAQFIVTVRTFPDRVALKPFVQYIQFADSGEFKKFDYGKTANLMMYGQETPPKYDLGRITVPFHSFIGASDTLVTEQNCLKLHNELNVENSLRVIQDYDHISFFTANNTHDMFLVPLLKLMERLRT</sequence>
<dbReference type="Pfam" id="PF04083">
    <property type="entry name" value="Abhydro_lipase"/>
    <property type="match status" value="1"/>
</dbReference>
<comment type="similarity">
    <text evidence="1 2">Belongs to the AB hydrolase superfamily. Lipase family.</text>
</comment>
<keyword evidence="5" id="KW-1185">Reference proteome</keyword>
<name>A0ABM1MU07_NICVS</name>
<evidence type="ECO:0000313" key="5">
    <source>
        <dbReference type="Proteomes" id="UP000695000"/>
    </source>
</evidence>
<evidence type="ECO:0000256" key="2">
    <source>
        <dbReference type="PIRNR" id="PIRNR000862"/>
    </source>
</evidence>
<dbReference type="Gene3D" id="3.40.50.1820">
    <property type="entry name" value="alpha/beta hydrolase"/>
    <property type="match status" value="1"/>
</dbReference>
<dbReference type="GeneID" id="108563784"/>
<dbReference type="Proteomes" id="UP000695000">
    <property type="component" value="Unplaced"/>
</dbReference>
<evidence type="ECO:0000313" key="6">
    <source>
        <dbReference type="RefSeq" id="XP_017778057.1"/>
    </source>
</evidence>
<feature type="signal peptide" evidence="3">
    <location>
        <begin position="1"/>
        <end position="17"/>
    </location>
</feature>
<keyword evidence="2" id="KW-0443">Lipid metabolism</keyword>
<feature type="domain" description="Partial AB-hydrolase lipase" evidence="4">
    <location>
        <begin position="50"/>
        <end position="108"/>
    </location>
</feature>
<organism evidence="5 6">
    <name type="scientific">Nicrophorus vespilloides</name>
    <name type="common">Boreal carrion beetle</name>
    <dbReference type="NCBI Taxonomy" id="110193"/>
    <lineage>
        <taxon>Eukaryota</taxon>
        <taxon>Metazoa</taxon>
        <taxon>Ecdysozoa</taxon>
        <taxon>Arthropoda</taxon>
        <taxon>Hexapoda</taxon>
        <taxon>Insecta</taxon>
        <taxon>Pterygota</taxon>
        <taxon>Neoptera</taxon>
        <taxon>Endopterygota</taxon>
        <taxon>Coleoptera</taxon>
        <taxon>Polyphaga</taxon>
        <taxon>Staphyliniformia</taxon>
        <taxon>Silphidae</taxon>
        <taxon>Nicrophorinae</taxon>
        <taxon>Nicrophorus</taxon>
    </lineage>
</organism>
<dbReference type="RefSeq" id="XP_017778057.1">
    <property type="nucleotide sequence ID" value="XM_017922568.1"/>
</dbReference>